<dbReference type="InterPro" id="IPR036388">
    <property type="entry name" value="WH-like_DNA-bd_sf"/>
</dbReference>
<dbReference type="Gene3D" id="2.130.10.10">
    <property type="entry name" value="YVTN repeat-like/Quinoprotein amine dehydrogenase"/>
    <property type="match status" value="3"/>
</dbReference>
<evidence type="ECO:0000313" key="4">
    <source>
        <dbReference type="EMBL" id="UPQ80303.1"/>
    </source>
</evidence>
<accession>A0ABY4KKV2</accession>
<protein>
    <submittedName>
        <fullName evidence="4">LuxR C-terminal-related transcriptional regulator</fullName>
    </submittedName>
</protein>
<dbReference type="InterPro" id="IPR016032">
    <property type="entry name" value="Sig_transdc_resp-reg_C-effctor"/>
</dbReference>
<evidence type="ECO:0000256" key="1">
    <source>
        <dbReference type="SAM" id="Coils"/>
    </source>
</evidence>
<reference evidence="4" key="1">
    <citation type="submission" date="2022-04" db="EMBL/GenBank/DDBJ databases">
        <title>Consumption of N2O by Flavobacterium azooxidireducens sp. nov. isolated from Decomposing Leaf Litter of Phragmites australis (Cav.).</title>
        <authorList>
            <person name="Behrendt U."/>
            <person name="Spanner T."/>
            <person name="Augustin J."/>
            <person name="Horn M.A."/>
            <person name="Kolb S."/>
            <person name="Ulrich A."/>
        </authorList>
    </citation>
    <scope>NUCLEOTIDE SEQUENCE</scope>
    <source>
        <strain evidence="4">IGB 4-14</strain>
    </source>
</reference>
<keyword evidence="1" id="KW-0175">Coiled coil</keyword>
<feature type="coiled-coil region" evidence="1">
    <location>
        <begin position="775"/>
        <end position="813"/>
    </location>
</feature>
<feature type="domain" description="HTH luxR-type" evidence="3">
    <location>
        <begin position="906"/>
        <end position="963"/>
    </location>
</feature>
<name>A0ABY4KKV2_9FLAO</name>
<dbReference type="SUPFAM" id="SSF46894">
    <property type="entry name" value="C-terminal effector domain of the bipartite response regulators"/>
    <property type="match status" value="1"/>
</dbReference>
<dbReference type="SUPFAM" id="SSF50998">
    <property type="entry name" value="Quinoprotein alcohol dehydrogenase-like"/>
    <property type="match status" value="1"/>
</dbReference>
<keyword evidence="5" id="KW-1185">Reference proteome</keyword>
<organism evidence="4 5">
    <name type="scientific">Flavobacterium azooxidireducens</name>
    <dbReference type="NCBI Taxonomy" id="1871076"/>
    <lineage>
        <taxon>Bacteria</taxon>
        <taxon>Pseudomonadati</taxon>
        <taxon>Bacteroidota</taxon>
        <taxon>Flavobacteriia</taxon>
        <taxon>Flavobacteriales</taxon>
        <taxon>Flavobacteriaceae</taxon>
        <taxon>Flavobacterium</taxon>
    </lineage>
</organism>
<dbReference type="Pfam" id="PF07495">
    <property type="entry name" value="Y_Y_Y"/>
    <property type="match status" value="1"/>
</dbReference>
<evidence type="ECO:0000256" key="2">
    <source>
        <dbReference type="SAM" id="Phobius"/>
    </source>
</evidence>
<dbReference type="InterPro" id="IPR011123">
    <property type="entry name" value="Y_Y_Y"/>
</dbReference>
<dbReference type="EMBL" id="CP096205">
    <property type="protein sequence ID" value="UPQ80303.1"/>
    <property type="molecule type" value="Genomic_DNA"/>
</dbReference>
<dbReference type="InterPro" id="IPR000792">
    <property type="entry name" value="Tscrpt_reg_LuxR_C"/>
</dbReference>
<feature type="transmembrane region" description="Helical" evidence="2">
    <location>
        <begin position="754"/>
        <end position="774"/>
    </location>
</feature>
<dbReference type="SMART" id="SM00421">
    <property type="entry name" value="HTH_LUXR"/>
    <property type="match status" value="1"/>
</dbReference>
<evidence type="ECO:0000313" key="5">
    <source>
        <dbReference type="Proteomes" id="UP000830583"/>
    </source>
</evidence>
<sequence>MKTIHQFTIVVLLLINCTVFCQNINFNELKINPIAKVTNYNRSNFNADPQFWAACEDNDGVMIFGNNDGAVFFDGNRWSKINLPNNSSVRSLYKAKSGKIFAGGYNEFGTLQKDEKGKYYYHSLMNELHLSNKHIENIWQIHEFGEFIICRTFNGLILIKGKTALFIPANASFINSAVLNDNFYVQDAKYGIYQYNLQNKELNLVFEATKFNDEEIASMLESDKKDEIILFSKSGNIYKGNLKTLAIEMWFSLFDSNSPDQISKAIRKDNKTIMVGTLASKIIEFNISTGTIHKNNPSHRSLKNVAIHNLFKSKNNYWVITNNGLSFMDFNPPFINLFDKASVYDVLIHNSKIYLATNSGVFYADTSFDLNSDTYYSFSKIKELQGQTWSIQLVEDEIVISHNDGLFVLNDLTPIRVGTESGFWKVTPIEGSTGKYLASTYTGLFLLEKDNNEWKLLHKIAGFEESARDIMLSEEKNTYWICHGYQGVFKVHLNSDYTKAIAVEHFTDKNGLKSFYNVNVVKWENEIVFTTNNGIFQYNHEQNRFVPHQKLNKILDPTKNTRKIITRGSKTWFVLNDEAGYFYTKSNNKSLHKDLFLNLKGYFNRGMECIIPLSENQVLFGSNLGLFFYNLKNNTINSVVPTQLTSIKYTANQKPFLADVKSNSSIEFPNKTALLRFEFAAPEMTKGTQIQYSYQLEPIDKNWSEWQNSSYKEFTHLNPGDYVFKIKSRNLSGILGSETTYKFTILPKWYQTNFAFFLYISSFILLIYIIWVLVKKKIERERTKARIEAEKTKKLLELELEQLKLLREKEKINAAKIHLEEDVIEKSKQLANYTLLLSQKKELFNDLQLDLKSLREINKNDDFRKRISQIFQKLHQNKIGEEFMEIFDVNFEKVNHNFFEKLKELNPSLTKRELRLCAFVKMDLSNKEIAPLLSISIRGVENARYRVRKKLNVQHEENFASYLESLVSEEKKTHLE</sequence>
<evidence type="ECO:0000259" key="3">
    <source>
        <dbReference type="SMART" id="SM00421"/>
    </source>
</evidence>
<dbReference type="RefSeq" id="WP_248436138.1">
    <property type="nucleotide sequence ID" value="NZ_CP096205.1"/>
</dbReference>
<keyword evidence="2" id="KW-1133">Transmembrane helix</keyword>
<gene>
    <name evidence="4" type="ORF">M0M57_05560</name>
</gene>
<dbReference type="InterPro" id="IPR013783">
    <property type="entry name" value="Ig-like_fold"/>
</dbReference>
<dbReference type="InterPro" id="IPR015943">
    <property type="entry name" value="WD40/YVTN_repeat-like_dom_sf"/>
</dbReference>
<keyword evidence="2" id="KW-0472">Membrane</keyword>
<dbReference type="InterPro" id="IPR011047">
    <property type="entry name" value="Quinoprotein_ADH-like_sf"/>
</dbReference>
<proteinExistence type="predicted"/>
<dbReference type="Proteomes" id="UP000830583">
    <property type="component" value="Chromosome"/>
</dbReference>
<dbReference type="Pfam" id="PF00196">
    <property type="entry name" value="GerE"/>
    <property type="match status" value="1"/>
</dbReference>
<keyword evidence="2" id="KW-0812">Transmembrane</keyword>
<dbReference type="Gene3D" id="1.10.10.10">
    <property type="entry name" value="Winged helix-like DNA-binding domain superfamily/Winged helix DNA-binding domain"/>
    <property type="match status" value="1"/>
</dbReference>
<dbReference type="Gene3D" id="2.60.40.10">
    <property type="entry name" value="Immunoglobulins"/>
    <property type="match status" value="1"/>
</dbReference>